<dbReference type="InterPro" id="IPR046357">
    <property type="entry name" value="PPIase_dom_sf"/>
</dbReference>
<keyword evidence="8" id="KW-1185">Reference proteome</keyword>
<gene>
    <name evidence="6" type="ORF">DME_LOCUS4016</name>
</gene>
<feature type="domain" description="PPIase FKBP-type" evidence="5">
    <location>
        <begin position="71"/>
        <end position="160"/>
    </location>
</feature>
<dbReference type="PANTHER" id="PTHR46222:SF3">
    <property type="entry name" value="PEPTIDYLPROLYL ISOMERASE"/>
    <property type="match status" value="1"/>
</dbReference>
<dbReference type="Proteomes" id="UP000038040">
    <property type="component" value="Unplaced"/>
</dbReference>
<accession>A0A0N4URB3</accession>
<keyword evidence="3" id="KW-0325">Glycoprotein</keyword>
<evidence type="ECO:0000313" key="7">
    <source>
        <dbReference type="Proteomes" id="UP000038040"/>
    </source>
</evidence>
<evidence type="ECO:0000313" key="6">
    <source>
        <dbReference type="EMBL" id="VDN54043.1"/>
    </source>
</evidence>
<proteinExistence type="predicted"/>
<dbReference type="Pfam" id="PF00254">
    <property type="entry name" value="FKBP_C"/>
    <property type="match status" value="1"/>
</dbReference>
<evidence type="ECO:0000256" key="3">
    <source>
        <dbReference type="ARBA" id="ARBA00023180"/>
    </source>
</evidence>
<keyword evidence="4" id="KW-0697">Rotamase</keyword>
<evidence type="ECO:0000256" key="4">
    <source>
        <dbReference type="PROSITE-ProRule" id="PRU00277"/>
    </source>
</evidence>
<keyword evidence="1" id="KW-0732">Signal</keyword>
<name>A0A0N4URB3_DRAME</name>
<dbReference type="Gene3D" id="1.10.238.10">
    <property type="entry name" value="EF-hand"/>
    <property type="match status" value="1"/>
</dbReference>
<dbReference type="PANTHER" id="PTHR46222">
    <property type="entry name" value="PEPTIDYL-PROLYL CIS-TRANS ISOMERASE FKBP7/14"/>
    <property type="match status" value="1"/>
</dbReference>
<dbReference type="InterPro" id="IPR001179">
    <property type="entry name" value="PPIase_FKBP_dom"/>
</dbReference>
<reference evidence="9" key="1">
    <citation type="submission" date="2017-02" db="UniProtKB">
        <authorList>
            <consortium name="WormBaseParasite"/>
        </authorList>
    </citation>
    <scope>IDENTIFICATION</scope>
</reference>
<organism evidence="7 9">
    <name type="scientific">Dracunculus medinensis</name>
    <name type="common">Guinea worm</name>
    <dbReference type="NCBI Taxonomy" id="318479"/>
    <lineage>
        <taxon>Eukaryota</taxon>
        <taxon>Metazoa</taxon>
        <taxon>Ecdysozoa</taxon>
        <taxon>Nematoda</taxon>
        <taxon>Chromadorea</taxon>
        <taxon>Rhabditida</taxon>
        <taxon>Spirurina</taxon>
        <taxon>Dracunculoidea</taxon>
        <taxon>Dracunculidae</taxon>
        <taxon>Dracunculus</taxon>
    </lineage>
</organism>
<keyword evidence="4" id="KW-0413">Isomerase</keyword>
<dbReference type="GO" id="GO:0003755">
    <property type="term" value="F:peptidyl-prolyl cis-trans isomerase activity"/>
    <property type="evidence" value="ECO:0007669"/>
    <property type="project" value="UniProtKB-KW"/>
</dbReference>
<dbReference type="OrthoDB" id="1902587at2759"/>
<dbReference type="Proteomes" id="UP000274756">
    <property type="component" value="Unassembled WGS sequence"/>
</dbReference>
<comment type="catalytic activity">
    <reaction evidence="4">
        <text>[protein]-peptidylproline (omega=180) = [protein]-peptidylproline (omega=0)</text>
        <dbReference type="Rhea" id="RHEA:16237"/>
        <dbReference type="Rhea" id="RHEA-COMP:10747"/>
        <dbReference type="Rhea" id="RHEA-COMP:10748"/>
        <dbReference type="ChEBI" id="CHEBI:83833"/>
        <dbReference type="ChEBI" id="CHEBI:83834"/>
        <dbReference type="EC" id="5.2.1.8"/>
    </reaction>
</comment>
<dbReference type="Gene3D" id="3.10.50.40">
    <property type="match status" value="1"/>
</dbReference>
<keyword evidence="2" id="KW-0677">Repeat</keyword>
<dbReference type="InterPro" id="IPR011992">
    <property type="entry name" value="EF-hand-dom_pair"/>
</dbReference>
<evidence type="ECO:0000256" key="1">
    <source>
        <dbReference type="ARBA" id="ARBA00022729"/>
    </source>
</evidence>
<dbReference type="EMBL" id="UYYG01000248">
    <property type="protein sequence ID" value="VDN54043.1"/>
    <property type="molecule type" value="Genomic_DNA"/>
</dbReference>
<dbReference type="InterPro" id="IPR052273">
    <property type="entry name" value="PPIase_FKBP"/>
</dbReference>
<evidence type="ECO:0000313" key="8">
    <source>
        <dbReference type="Proteomes" id="UP000274756"/>
    </source>
</evidence>
<reference evidence="6 8" key="2">
    <citation type="submission" date="2018-11" db="EMBL/GenBank/DDBJ databases">
        <authorList>
            <consortium name="Pathogen Informatics"/>
        </authorList>
    </citation>
    <scope>NUCLEOTIDE SEQUENCE [LARGE SCALE GENOMIC DNA]</scope>
</reference>
<protein>
    <recommendedName>
        <fullName evidence="4">peptidylprolyl isomerase</fullName>
        <ecNumber evidence="4">5.2.1.8</ecNumber>
    </recommendedName>
</protein>
<dbReference type="SUPFAM" id="SSF47473">
    <property type="entry name" value="EF-hand"/>
    <property type="match status" value="1"/>
</dbReference>
<evidence type="ECO:0000313" key="9">
    <source>
        <dbReference type="WBParaSite" id="DME_0001058801-mRNA-1"/>
    </source>
</evidence>
<dbReference type="AlphaFoldDB" id="A0A0N4URB3"/>
<dbReference type="PROSITE" id="PS50059">
    <property type="entry name" value="FKBP_PPIASE"/>
    <property type="match status" value="1"/>
</dbReference>
<sequence>IIDGDISVANELGKRKRPEDNIPVIEIRGEGKPMTAAQIRQLEEVSNGGPLDIKVEKTWRPLGCPRAAKRKDFITFHYKAFTESGKKCDQSYGRQPIRLQLGVGMVLPGLDKGMRGMCNTELRKIQVPYRLSRKRKSRVWKNIPNDEHWLTFNIEMLNVEEWSMNLQFQFMDLNNDSKITEDEVINFQEKIKKDFGKTWSNNDIDQVIAARYYIRYFDINGDYKVDLEEYSRVMQRDMSTMEAKAKNIKPEGRKRDPSIAWILDFNNDGIVSVEENDEAAEILENGPSILPIFSKDEL</sequence>
<evidence type="ECO:0000259" key="5">
    <source>
        <dbReference type="PROSITE" id="PS50059"/>
    </source>
</evidence>
<dbReference type="WBParaSite" id="DME_0001058801-mRNA-1">
    <property type="protein sequence ID" value="DME_0001058801-mRNA-1"/>
    <property type="gene ID" value="DME_0001058801"/>
</dbReference>
<dbReference type="SUPFAM" id="SSF54534">
    <property type="entry name" value="FKBP-like"/>
    <property type="match status" value="1"/>
</dbReference>
<evidence type="ECO:0000256" key="2">
    <source>
        <dbReference type="ARBA" id="ARBA00022737"/>
    </source>
</evidence>
<dbReference type="EC" id="5.2.1.8" evidence="4"/>
<dbReference type="STRING" id="318479.A0A0N4URB3"/>